<reference evidence="7 8" key="1">
    <citation type="submission" date="2024-01" db="EMBL/GenBank/DDBJ databases">
        <title>Novel species of the genus Luteimonas isolated from rivers.</title>
        <authorList>
            <person name="Lu H."/>
        </authorList>
    </citation>
    <scope>NUCLEOTIDE SEQUENCE [LARGE SCALE GENOMIC DNA]</scope>
    <source>
        <strain evidence="7 8">SMYT11W</strain>
    </source>
</reference>
<dbReference type="Pfam" id="PF04085">
    <property type="entry name" value="MreC"/>
    <property type="match status" value="1"/>
</dbReference>
<evidence type="ECO:0000256" key="2">
    <source>
        <dbReference type="ARBA" id="ARBA00013855"/>
    </source>
</evidence>
<feature type="domain" description="Rod shape-determining protein MreC beta-barrel core" evidence="6">
    <location>
        <begin position="130"/>
        <end position="275"/>
    </location>
</feature>
<evidence type="ECO:0000313" key="7">
    <source>
        <dbReference type="EMBL" id="MEF3083618.1"/>
    </source>
</evidence>
<comment type="similarity">
    <text evidence="1">Belongs to the MreC family.</text>
</comment>
<dbReference type="NCBIfam" id="TIGR00219">
    <property type="entry name" value="mreC"/>
    <property type="match status" value="1"/>
</dbReference>
<evidence type="ECO:0000313" key="8">
    <source>
        <dbReference type="Proteomes" id="UP001358324"/>
    </source>
</evidence>
<evidence type="ECO:0000256" key="1">
    <source>
        <dbReference type="ARBA" id="ARBA00009369"/>
    </source>
</evidence>
<dbReference type="Proteomes" id="UP001358324">
    <property type="component" value="Unassembled WGS sequence"/>
</dbReference>
<evidence type="ECO:0000259" key="6">
    <source>
        <dbReference type="Pfam" id="PF04085"/>
    </source>
</evidence>
<feature type="compositionally biased region" description="Pro residues" evidence="5">
    <location>
        <begin position="339"/>
        <end position="353"/>
    </location>
</feature>
<dbReference type="InterPro" id="IPR007221">
    <property type="entry name" value="MreC"/>
</dbReference>
<evidence type="ECO:0000256" key="5">
    <source>
        <dbReference type="SAM" id="MobiDB-lite"/>
    </source>
</evidence>
<sequence length="353" mass="36843">MSSYASSPAPRPGDVAGTLRLLAYLALSCALVVSDHQGGWLSQFRQQASVAMQPLWWLAGLPSRLGDSMRNDAATRTQLSADNRRLRNELLVLNAGQARLRVEAVENARLRALLGAVEQGSLDVQLAPILDVDQDPTRQRLLLDAGSRNGVRVGQSVIDAGGLLGQVITVTPLTSTVLLVTDLEHAVPVIIARNGVRLVAYGSGRADHLALRNVPLSADVEVGDTLVTSGLGGRFPPGFPVGTITELQPDDSRAFLVGDLTPAAQLDRGRDVLLLRDVVVPVTTADLEAAAAEREAAARAQAEADAAAAPADGTEATTPDTGDTPPADTPPAPATQTPPQTPPATPPAQAPQR</sequence>
<dbReference type="Gene3D" id="2.40.10.350">
    <property type="entry name" value="Rod shape-determining protein MreC, domain 2"/>
    <property type="match status" value="1"/>
</dbReference>
<protein>
    <recommendedName>
        <fullName evidence="2">Cell shape-determining protein MreC</fullName>
    </recommendedName>
    <alternativeName>
        <fullName evidence="4">Cell shape protein MreC</fullName>
    </alternativeName>
</protein>
<gene>
    <name evidence="7" type="primary">mreC</name>
    <name evidence="7" type="ORF">V3391_15485</name>
</gene>
<dbReference type="InterPro" id="IPR042177">
    <property type="entry name" value="Cell/Rod_1"/>
</dbReference>
<dbReference type="Gene3D" id="2.40.10.340">
    <property type="entry name" value="Rod shape-determining protein MreC, domain 1"/>
    <property type="match status" value="1"/>
</dbReference>
<dbReference type="RefSeq" id="WP_332079325.1">
    <property type="nucleotide sequence ID" value="NZ_JAZHBM010000003.1"/>
</dbReference>
<organism evidence="7 8">
    <name type="scientific">Luteimonas flava</name>
    <dbReference type="NCBI Taxonomy" id="3115822"/>
    <lineage>
        <taxon>Bacteria</taxon>
        <taxon>Pseudomonadati</taxon>
        <taxon>Pseudomonadota</taxon>
        <taxon>Gammaproteobacteria</taxon>
        <taxon>Lysobacterales</taxon>
        <taxon>Lysobacteraceae</taxon>
        <taxon>Luteimonas</taxon>
    </lineage>
</organism>
<feature type="region of interest" description="Disordered" evidence="5">
    <location>
        <begin position="296"/>
        <end position="353"/>
    </location>
</feature>
<dbReference type="PANTHER" id="PTHR34138">
    <property type="entry name" value="CELL SHAPE-DETERMINING PROTEIN MREC"/>
    <property type="match status" value="1"/>
</dbReference>
<evidence type="ECO:0000256" key="3">
    <source>
        <dbReference type="ARBA" id="ARBA00022960"/>
    </source>
</evidence>
<name>A0ABU7WJ97_9GAMM</name>
<dbReference type="InterPro" id="IPR042175">
    <property type="entry name" value="Cell/Rod_MreC_2"/>
</dbReference>
<comment type="caution">
    <text evidence="7">The sequence shown here is derived from an EMBL/GenBank/DDBJ whole genome shotgun (WGS) entry which is preliminary data.</text>
</comment>
<evidence type="ECO:0000256" key="4">
    <source>
        <dbReference type="ARBA" id="ARBA00032089"/>
    </source>
</evidence>
<accession>A0ABU7WJ97</accession>
<dbReference type="PANTHER" id="PTHR34138:SF1">
    <property type="entry name" value="CELL SHAPE-DETERMINING PROTEIN MREC"/>
    <property type="match status" value="1"/>
</dbReference>
<dbReference type="EMBL" id="JAZHBM010000003">
    <property type="protein sequence ID" value="MEF3083618.1"/>
    <property type="molecule type" value="Genomic_DNA"/>
</dbReference>
<keyword evidence="8" id="KW-1185">Reference proteome</keyword>
<dbReference type="InterPro" id="IPR055342">
    <property type="entry name" value="MreC_beta-barrel_core"/>
</dbReference>
<proteinExistence type="inferred from homology"/>
<keyword evidence="3" id="KW-0133">Cell shape</keyword>
<feature type="compositionally biased region" description="Low complexity" evidence="5">
    <location>
        <begin position="298"/>
        <end position="326"/>
    </location>
</feature>